<sequence>MGYPINKGADRPPQVRGVIGMDYLGQLIKWIIFIIVTGGVSAVFVPLPGWMIFAACGVGIYVVYMRLVRRSAKSGAGGYARQQARKKLPGIVTVRQDSVYRNLRK</sequence>
<evidence type="ECO:0000313" key="2">
    <source>
        <dbReference type="EMBL" id="SFE30931.1"/>
    </source>
</evidence>
<dbReference type="EMBL" id="FOLQ01000012">
    <property type="protein sequence ID" value="SFE30931.1"/>
    <property type="molecule type" value="Genomic_DNA"/>
</dbReference>
<dbReference type="AlphaFoldDB" id="A0A1I1ZGS2"/>
<keyword evidence="1" id="KW-1133">Transmembrane helix</keyword>
<dbReference type="RefSeq" id="WP_093831125.1">
    <property type="nucleotide sequence ID" value="NZ_FOLQ01000012.1"/>
</dbReference>
<name>A0A1I1ZGS2_9BACT</name>
<feature type="transmembrane region" description="Helical" evidence="1">
    <location>
        <begin position="31"/>
        <end position="64"/>
    </location>
</feature>
<keyword evidence="1" id="KW-0472">Membrane</keyword>
<evidence type="ECO:0000313" key="3">
    <source>
        <dbReference type="Proteomes" id="UP000198598"/>
    </source>
</evidence>
<evidence type="ECO:0008006" key="4">
    <source>
        <dbReference type="Google" id="ProtNLM"/>
    </source>
</evidence>
<organism evidence="2 3">
    <name type="scientific">Spirosoma endophyticum</name>
    <dbReference type="NCBI Taxonomy" id="662367"/>
    <lineage>
        <taxon>Bacteria</taxon>
        <taxon>Pseudomonadati</taxon>
        <taxon>Bacteroidota</taxon>
        <taxon>Cytophagia</taxon>
        <taxon>Cytophagales</taxon>
        <taxon>Cytophagaceae</taxon>
        <taxon>Spirosoma</taxon>
    </lineage>
</organism>
<reference evidence="2 3" key="1">
    <citation type="submission" date="2016-10" db="EMBL/GenBank/DDBJ databases">
        <authorList>
            <person name="de Groot N.N."/>
        </authorList>
    </citation>
    <scope>NUCLEOTIDE SEQUENCE [LARGE SCALE GENOMIC DNA]</scope>
    <source>
        <strain evidence="2 3">DSM 26130</strain>
    </source>
</reference>
<dbReference type="Proteomes" id="UP000198598">
    <property type="component" value="Unassembled WGS sequence"/>
</dbReference>
<gene>
    <name evidence="2" type="ORF">SAMN05216167_112116</name>
</gene>
<evidence type="ECO:0000256" key="1">
    <source>
        <dbReference type="SAM" id="Phobius"/>
    </source>
</evidence>
<proteinExistence type="predicted"/>
<dbReference type="OrthoDB" id="1273979at2"/>
<dbReference type="STRING" id="662367.SAMN05216167_112116"/>
<accession>A0A1I1ZGS2</accession>
<keyword evidence="1" id="KW-0812">Transmembrane</keyword>
<keyword evidence="3" id="KW-1185">Reference proteome</keyword>
<protein>
    <recommendedName>
        <fullName evidence="4">DUF4133 domain-containing protein</fullName>
    </recommendedName>
</protein>